<reference evidence="3 4" key="1">
    <citation type="journal article" date="2012" name="Nat. Genet.">
        <title>Plasmodium cynomolgi genome sequences provide insight into Plasmodium vivax and the monkey malaria clade.</title>
        <authorList>
            <person name="Tachibana S."/>
            <person name="Sullivan S.A."/>
            <person name="Kawai S."/>
            <person name="Nakamura S."/>
            <person name="Kim H.R."/>
            <person name="Goto N."/>
            <person name="Arisue N."/>
            <person name="Palacpac N.M.Q."/>
            <person name="Honma H."/>
            <person name="Yagi M."/>
            <person name="Tougan T."/>
            <person name="Katakai Y."/>
            <person name="Kaneko O."/>
            <person name="Mita T."/>
            <person name="Kita K."/>
            <person name="Yasutomi Y."/>
            <person name="Sutton P.L."/>
            <person name="Shakhbatyan R."/>
            <person name="Horii T."/>
            <person name="Yasunaga T."/>
            <person name="Barnwell J.W."/>
            <person name="Escalante A.A."/>
            <person name="Carlton J.M."/>
            <person name="Tanabe K."/>
        </authorList>
    </citation>
    <scope>NUCLEOTIDE SEQUENCE [LARGE SCALE GENOMIC DNA]</scope>
    <source>
        <strain evidence="3 4">B</strain>
    </source>
</reference>
<evidence type="ECO:0000313" key="4">
    <source>
        <dbReference type="Proteomes" id="UP000006319"/>
    </source>
</evidence>
<evidence type="ECO:0000313" key="3">
    <source>
        <dbReference type="EMBL" id="GAB64740.1"/>
    </source>
</evidence>
<feature type="compositionally biased region" description="Polar residues" evidence="1">
    <location>
        <begin position="1"/>
        <end position="17"/>
    </location>
</feature>
<feature type="non-terminal residue" evidence="3">
    <location>
        <position position="868"/>
    </location>
</feature>
<feature type="region of interest" description="Disordered" evidence="1">
    <location>
        <begin position="444"/>
        <end position="464"/>
    </location>
</feature>
<dbReference type="Proteomes" id="UP000006319">
    <property type="component" value="Chromosome 3"/>
</dbReference>
<dbReference type="VEuPathDB" id="PlasmoDB:PCYB_031530"/>
<name>K6US35_PLACD</name>
<feature type="compositionally biased region" description="Basic and acidic residues" evidence="1">
    <location>
        <begin position="181"/>
        <end position="193"/>
    </location>
</feature>
<feature type="compositionally biased region" description="Polar residues" evidence="1">
    <location>
        <begin position="592"/>
        <end position="608"/>
    </location>
</feature>
<dbReference type="PhylomeDB" id="K6US35"/>
<dbReference type="eggNOG" id="ENOG502QXTA">
    <property type="taxonomic scope" value="Eukaryota"/>
</dbReference>
<dbReference type="EMBL" id="DF157095">
    <property type="protein sequence ID" value="GAB64740.1"/>
    <property type="molecule type" value="Genomic_DNA"/>
</dbReference>
<gene>
    <name evidence="3" type="ORF">PCYB_031530</name>
</gene>
<sequence length="868" mass="98529">MSQEWSDALQWSGNKNLESGKEEEEEEGEEKKRTNCYELINDKIFVYRCSTCLLVFTCVHSFSNHVLSENHQIKQLNCVKKGKYFRCLRCRYVCMSIAKIISHIELYNHGHNILRKIKRRMVYNGIASCSCRVKCYTFYSQNKYCFTTGDPILSEYERVPNLQQIGEGIPNLEPVDGGDLSPHDQSDSHHDGNMEFLQKGHPQREANNPDKKNTLGKSTTYSSLQEANPSYVREGVGTMKNSTQNRPPNYEPIFEDHHNLDQFLTSELVNKIDQNMQGEREEVKDSFLRSIQNSAKKLAALDTLYLYEQQEGKSLSCSDPSTPYRNTKETHTKDVGNQIDTHRNGIPSGMHSLEKQQMSGFHKRDKLSPSEEDLKKYFSPNFLSHIFDYQPRNVVPTMGGPQRTDSGEPSNGKLANVMRDAHLDARHDMRVVTPNITHNVAERKTRTPHREPFTKMEYPPREGPTDATPYLTQRIDDSDSFLSSKYWRPQKDEMDKMDKMSRGAYKHMDGGKGSRQAAGETVGATNQLGYMKYTVGTGEQSGDPHTASLFPPMDTALTYMNKEKNENIIEERERKKKLDLLTFYRLQGGRSPYNTHSDLQNEGTNADVQNGEGDRFPPQLNKASHHFNQPYEDLLNCGKCFRGWVAEEENCKGENPFNINRRDGPPSFTATTGGAYRGVKNPNAQRDASRQVVLTKGMNEWNVAANQLSAPSSSGANFNARRLSQPSRDTTVSSPTNNPASPTQEEILNNIFEDPSDDKKNYRTPSETAALNQKRQSFIDEIGEIKKSIEKENQNNRQPSLTHMSLPYGQRMAPGIPLRDERINFSKSGMLKKQSFYLSSRNNDGSGAYPDFKSIRTNDPRGAGALWG</sequence>
<feature type="compositionally biased region" description="Basic and acidic residues" evidence="1">
    <location>
        <begin position="202"/>
        <end position="213"/>
    </location>
</feature>
<feature type="region of interest" description="Disordered" evidence="1">
    <location>
        <begin position="709"/>
        <end position="744"/>
    </location>
</feature>
<proteinExistence type="predicted"/>
<organism evidence="3 4">
    <name type="scientific">Plasmodium cynomolgi (strain B)</name>
    <dbReference type="NCBI Taxonomy" id="1120755"/>
    <lineage>
        <taxon>Eukaryota</taxon>
        <taxon>Sar</taxon>
        <taxon>Alveolata</taxon>
        <taxon>Apicomplexa</taxon>
        <taxon>Aconoidasida</taxon>
        <taxon>Haemosporida</taxon>
        <taxon>Plasmodiidae</taxon>
        <taxon>Plasmodium</taxon>
        <taxon>Plasmodium (Plasmodium)</taxon>
    </lineage>
</organism>
<feature type="region of interest" description="Disordered" evidence="1">
    <location>
        <begin position="592"/>
        <end position="614"/>
    </location>
</feature>
<accession>K6US35</accession>
<evidence type="ECO:0000259" key="2">
    <source>
        <dbReference type="PROSITE" id="PS00028"/>
    </source>
</evidence>
<keyword evidence="4" id="KW-1185">Reference proteome</keyword>
<dbReference type="InterPro" id="IPR013087">
    <property type="entry name" value="Znf_C2H2_type"/>
</dbReference>
<protein>
    <recommendedName>
        <fullName evidence="2">C2H2-type domain-containing protein</fullName>
    </recommendedName>
</protein>
<dbReference type="OrthoDB" id="370306at2759"/>
<feature type="region of interest" description="Disordered" evidence="1">
    <location>
        <begin position="1"/>
        <end position="26"/>
    </location>
</feature>
<feature type="region of interest" description="Disordered" evidence="1">
    <location>
        <begin position="840"/>
        <end position="868"/>
    </location>
</feature>
<dbReference type="PROSITE" id="PS00028">
    <property type="entry name" value="ZINC_FINGER_C2H2_1"/>
    <property type="match status" value="1"/>
</dbReference>
<feature type="region of interest" description="Disordered" evidence="1">
    <location>
        <begin position="167"/>
        <end position="229"/>
    </location>
</feature>
<dbReference type="OMA" id="TCVHSFS"/>
<dbReference type="AlphaFoldDB" id="K6US35"/>
<dbReference type="GeneID" id="14691261"/>
<evidence type="ECO:0000256" key="1">
    <source>
        <dbReference type="SAM" id="MobiDB-lite"/>
    </source>
</evidence>
<dbReference type="RefSeq" id="XP_004220871.1">
    <property type="nucleotide sequence ID" value="XM_004220823.1"/>
</dbReference>
<feature type="region of interest" description="Disordered" evidence="1">
    <location>
        <begin position="656"/>
        <end position="687"/>
    </location>
</feature>
<dbReference type="KEGG" id="pcy:PCYB_031530"/>
<feature type="domain" description="C2H2-type" evidence="2">
    <location>
        <begin position="49"/>
        <end position="71"/>
    </location>
</feature>
<feature type="compositionally biased region" description="Polar residues" evidence="1">
    <location>
        <begin position="215"/>
        <end position="228"/>
    </location>
</feature>